<accession>X0ILV8</accession>
<dbReference type="Proteomes" id="UP000030685">
    <property type="component" value="Unassembled WGS sequence"/>
</dbReference>
<sequence length="40" mass="4376">MLRKGKEHLNKALLTLTDGLPFNYSPVKGPSIYLISTTTG</sequence>
<protein>
    <submittedName>
        <fullName evidence="1">Uncharacterized protein</fullName>
    </submittedName>
</protein>
<gene>
    <name evidence="1" type="ORF">FOIG_16849</name>
</gene>
<dbReference type="GeneID" id="42042024"/>
<dbReference type="HOGENOM" id="CLU_3299420_0_0_1"/>
<organism evidence="1">
    <name type="scientific">Fusarium odoratissimum (strain NRRL 54006)</name>
    <dbReference type="NCBI Taxonomy" id="1089451"/>
    <lineage>
        <taxon>Eukaryota</taxon>
        <taxon>Fungi</taxon>
        <taxon>Dikarya</taxon>
        <taxon>Ascomycota</taxon>
        <taxon>Pezizomycotina</taxon>
        <taxon>Sordariomycetes</taxon>
        <taxon>Hypocreomycetidae</taxon>
        <taxon>Hypocreales</taxon>
        <taxon>Nectriaceae</taxon>
        <taxon>Fusarium</taxon>
        <taxon>Fusarium oxysporum species complex</taxon>
        <taxon>Fusarium oxysporum f. sp. cubense (strain race 4)</taxon>
    </lineage>
</organism>
<dbReference type="AlphaFoldDB" id="X0ILV8"/>
<proteinExistence type="predicted"/>
<dbReference type="VEuPathDB" id="FungiDB:FOIG_16849"/>
<reference evidence="1" key="1">
    <citation type="submission" date="2011-11" db="EMBL/GenBank/DDBJ databases">
        <title>The Genome Sequence of Fusarium oxysporum II5.</title>
        <authorList>
            <consortium name="The Broad Institute Genome Sequencing Platform"/>
            <person name="Ma L.-J."/>
            <person name="Gale L.R."/>
            <person name="Schwartz D.C."/>
            <person name="Zhou S."/>
            <person name="Corby-Kistler H."/>
            <person name="Young S.K."/>
            <person name="Zeng Q."/>
            <person name="Gargeya S."/>
            <person name="Fitzgerald M."/>
            <person name="Haas B."/>
            <person name="Abouelleil A."/>
            <person name="Alvarado L."/>
            <person name="Arachchi H.M."/>
            <person name="Berlin A."/>
            <person name="Brown A."/>
            <person name="Chapman S.B."/>
            <person name="Chen Z."/>
            <person name="Dunbar C."/>
            <person name="Freedman E."/>
            <person name="Gearin G."/>
            <person name="Goldberg J."/>
            <person name="Griggs A."/>
            <person name="Gujja S."/>
            <person name="Heiman D."/>
            <person name="Howarth C."/>
            <person name="Larson L."/>
            <person name="Lui A."/>
            <person name="MacDonald P.J.P."/>
            <person name="Montmayeur A."/>
            <person name="Murphy C."/>
            <person name="Neiman D."/>
            <person name="Pearson M."/>
            <person name="Priest M."/>
            <person name="Roberts A."/>
            <person name="Saif S."/>
            <person name="Shea T."/>
            <person name="Shenoy N."/>
            <person name="Sisk P."/>
            <person name="Stolte C."/>
            <person name="Sykes S."/>
            <person name="Wortman J."/>
            <person name="Nusbaum C."/>
            <person name="Birren B."/>
        </authorList>
    </citation>
    <scope>NUCLEOTIDE SEQUENCE [LARGE SCALE GENOMIC DNA]</scope>
    <source>
        <strain evidence="1">54006</strain>
    </source>
</reference>
<dbReference type="RefSeq" id="XP_031051958.1">
    <property type="nucleotide sequence ID" value="XM_031218328.1"/>
</dbReference>
<name>X0ILV8_FUSO5</name>
<dbReference type="EMBL" id="KK036273">
    <property type="protein sequence ID" value="EXL89868.1"/>
    <property type="molecule type" value="Genomic_DNA"/>
</dbReference>
<evidence type="ECO:0000313" key="1">
    <source>
        <dbReference type="EMBL" id="EXL89868.1"/>
    </source>
</evidence>
<reference evidence="1" key="2">
    <citation type="submission" date="2014-03" db="EMBL/GenBank/DDBJ databases">
        <title>The Genome Annotation of Fusarium oxysporum II5.</title>
        <authorList>
            <consortium name="The Broad Institute Genomics Platform"/>
            <person name="Ma L.-J."/>
            <person name="Corby-Kistler H."/>
            <person name="Broz K."/>
            <person name="Gale L.R."/>
            <person name="Jonkers W."/>
            <person name="O'Donnell K."/>
            <person name="Ploetz R."/>
            <person name="Steinberg C."/>
            <person name="Schwartz D.C."/>
            <person name="VanEtten H."/>
            <person name="Zhou S."/>
            <person name="Young S.K."/>
            <person name="Zeng Q."/>
            <person name="Gargeya S."/>
            <person name="Fitzgerald M."/>
            <person name="Abouelleil A."/>
            <person name="Alvarado L."/>
            <person name="Chapman S.B."/>
            <person name="Gainer-Dewar J."/>
            <person name="Goldberg J."/>
            <person name="Griggs A."/>
            <person name="Gujja S."/>
            <person name="Hansen M."/>
            <person name="Howarth C."/>
            <person name="Imamovic A."/>
            <person name="Ireland A."/>
            <person name="Larimer J."/>
            <person name="McCowan C."/>
            <person name="Murphy C."/>
            <person name="Pearson M."/>
            <person name="Poon T.W."/>
            <person name="Priest M."/>
            <person name="Roberts A."/>
            <person name="Saif S."/>
            <person name="Shea T."/>
            <person name="Sykes S."/>
            <person name="Wortman J."/>
            <person name="Nusbaum C."/>
            <person name="Birren B."/>
        </authorList>
    </citation>
    <scope>NUCLEOTIDE SEQUENCE</scope>
    <source>
        <strain evidence="1">54006</strain>
    </source>
</reference>